<accession>A0A4Y8PX51</accession>
<dbReference type="Pfam" id="PF00535">
    <property type="entry name" value="Glycos_transf_2"/>
    <property type="match status" value="1"/>
</dbReference>
<name>A0A4Y8PX51_9BACL</name>
<dbReference type="OrthoDB" id="9785185at2"/>
<sequence>MPDVGIVMPVYIQKPEYLSAALRSVLTQSYKTFRLVIVIDGAKDMLALSQSIVAGDPRVEFVVHETNKGVAEALNRGFEILFQDPSILYVTWVSSDNTYSSHFVALLRDALKTGGEDLGLVYSSFRSIDGQGNSLLNEQELAIQRQYQAKPKEYLLDACITGVSFMYKSRYAKEIDGYRLQPVEDYDYWLRLTERCEIKYIPVELVDYRVNSEYSISATLQSAEKHRQWRYAYHLARHQARLRRGIPPQITILYSVSQIQADTIERLDNLYEQTFSNYEVYIIDQSLDRSVTHAISQVSHPTVAPKWLPGIDTQKAILATLQFIHTPYTYILHQGFFKAPSDLQILIQELTNADRDLVANYYTPERLVGFRCRTDTRSPCFDELFRTEHLLAAWISRNNDLGIGP</sequence>
<evidence type="ECO:0000313" key="2">
    <source>
        <dbReference type="EMBL" id="TFE85399.1"/>
    </source>
</evidence>
<dbReference type="PANTHER" id="PTHR43685">
    <property type="entry name" value="GLYCOSYLTRANSFERASE"/>
    <property type="match status" value="1"/>
</dbReference>
<protein>
    <recommendedName>
        <fullName evidence="1">Glycosyltransferase 2-like domain-containing protein</fullName>
    </recommendedName>
</protein>
<evidence type="ECO:0000259" key="1">
    <source>
        <dbReference type="Pfam" id="PF00535"/>
    </source>
</evidence>
<gene>
    <name evidence="2" type="ORF">B5M42_17580</name>
</gene>
<proteinExistence type="predicted"/>
<dbReference type="PANTHER" id="PTHR43685:SF2">
    <property type="entry name" value="GLYCOSYLTRANSFERASE 2-LIKE DOMAIN-CONTAINING PROTEIN"/>
    <property type="match status" value="1"/>
</dbReference>
<dbReference type="SUPFAM" id="SSF53448">
    <property type="entry name" value="Nucleotide-diphospho-sugar transferases"/>
    <property type="match status" value="1"/>
</dbReference>
<dbReference type="InterPro" id="IPR029044">
    <property type="entry name" value="Nucleotide-diphossugar_trans"/>
</dbReference>
<dbReference type="EMBL" id="MYFO01000026">
    <property type="protein sequence ID" value="TFE85399.1"/>
    <property type="molecule type" value="Genomic_DNA"/>
</dbReference>
<dbReference type="InterPro" id="IPR050834">
    <property type="entry name" value="Glycosyltransf_2"/>
</dbReference>
<reference evidence="2 3" key="1">
    <citation type="submission" date="2017-03" db="EMBL/GenBank/DDBJ databases">
        <title>Isolation of Levoglucosan Utilizing Bacteria.</title>
        <authorList>
            <person name="Arya A.S."/>
        </authorList>
    </citation>
    <scope>NUCLEOTIDE SEQUENCE [LARGE SCALE GENOMIC DNA]</scope>
    <source>
        <strain evidence="2 3">MEC069</strain>
    </source>
</reference>
<keyword evidence="3" id="KW-1185">Reference proteome</keyword>
<dbReference type="RefSeq" id="WP_134755149.1">
    <property type="nucleotide sequence ID" value="NZ_MYFO02000010.1"/>
</dbReference>
<dbReference type="InterPro" id="IPR001173">
    <property type="entry name" value="Glyco_trans_2-like"/>
</dbReference>
<comment type="caution">
    <text evidence="2">The sequence shown here is derived from an EMBL/GenBank/DDBJ whole genome shotgun (WGS) entry which is preliminary data.</text>
</comment>
<organism evidence="2 3">
    <name type="scientific">Paenibacillus athensensis</name>
    <dbReference type="NCBI Taxonomy" id="1967502"/>
    <lineage>
        <taxon>Bacteria</taxon>
        <taxon>Bacillati</taxon>
        <taxon>Bacillota</taxon>
        <taxon>Bacilli</taxon>
        <taxon>Bacillales</taxon>
        <taxon>Paenibacillaceae</taxon>
        <taxon>Paenibacillus</taxon>
    </lineage>
</organism>
<dbReference type="Gene3D" id="3.90.550.10">
    <property type="entry name" value="Spore Coat Polysaccharide Biosynthesis Protein SpsA, Chain A"/>
    <property type="match status" value="1"/>
</dbReference>
<dbReference type="Proteomes" id="UP000298246">
    <property type="component" value="Unassembled WGS sequence"/>
</dbReference>
<feature type="domain" description="Glycosyltransferase 2-like" evidence="1">
    <location>
        <begin position="6"/>
        <end position="174"/>
    </location>
</feature>
<dbReference type="AlphaFoldDB" id="A0A4Y8PX51"/>
<evidence type="ECO:0000313" key="3">
    <source>
        <dbReference type="Proteomes" id="UP000298246"/>
    </source>
</evidence>